<accession>A0A1G5S0X7</accession>
<feature type="transmembrane region" description="Helical" evidence="1">
    <location>
        <begin position="171"/>
        <end position="192"/>
    </location>
</feature>
<keyword evidence="3" id="KW-1185">Reference proteome</keyword>
<proteinExistence type="predicted"/>
<dbReference type="InterPro" id="IPR016566">
    <property type="entry name" value="UCP010219"/>
</dbReference>
<keyword evidence="1" id="KW-0812">Transmembrane</keyword>
<sequence length="223" mass="24319">MHNRSAEIMEELKLVVSSKTLDALLPPLIFVVVNGAAGLTTAVIISVAAALLLSLVRALRRQPLKYAFGGLAGVLVASGFALFAGRAENYFLPRILSSAAMLAVSLVSLIAGKPLAALASHLSRGWNLDWYWRADVKPAYREVTWLWAALFLMRLVIQINLYFSADLARMAWANLLLGTPVTLTVLVISYLYGLRRLHQLGGPGAHEFAHGVQPPWEGQTRGF</sequence>
<evidence type="ECO:0000256" key="1">
    <source>
        <dbReference type="SAM" id="Phobius"/>
    </source>
</evidence>
<evidence type="ECO:0008006" key="4">
    <source>
        <dbReference type="Google" id="ProtNLM"/>
    </source>
</evidence>
<keyword evidence="1" id="KW-0472">Membrane</keyword>
<dbReference type="Proteomes" id="UP000199208">
    <property type="component" value="Unassembled WGS sequence"/>
</dbReference>
<dbReference type="STRING" id="1120920.SAMN03080599_02057"/>
<organism evidence="2 3">
    <name type="scientific">Acidaminobacter hydrogenoformans DSM 2784</name>
    <dbReference type="NCBI Taxonomy" id="1120920"/>
    <lineage>
        <taxon>Bacteria</taxon>
        <taxon>Bacillati</taxon>
        <taxon>Bacillota</taxon>
        <taxon>Clostridia</taxon>
        <taxon>Peptostreptococcales</taxon>
        <taxon>Acidaminobacteraceae</taxon>
        <taxon>Acidaminobacter</taxon>
    </lineage>
</organism>
<gene>
    <name evidence="2" type="ORF">SAMN03080599_02057</name>
</gene>
<feature type="transmembrane region" description="Helical" evidence="1">
    <location>
        <begin position="143"/>
        <end position="165"/>
    </location>
</feature>
<feature type="transmembrane region" description="Helical" evidence="1">
    <location>
        <begin position="28"/>
        <end position="54"/>
    </location>
</feature>
<evidence type="ECO:0000313" key="3">
    <source>
        <dbReference type="Proteomes" id="UP000199208"/>
    </source>
</evidence>
<dbReference type="OrthoDB" id="2110964at2"/>
<feature type="transmembrane region" description="Helical" evidence="1">
    <location>
        <begin position="66"/>
        <end position="87"/>
    </location>
</feature>
<dbReference type="AlphaFoldDB" id="A0A1G5S0X7"/>
<keyword evidence="1" id="KW-1133">Transmembrane helix</keyword>
<name>A0A1G5S0X7_9FIRM</name>
<protein>
    <recommendedName>
        <fullName evidence="4">Intracellular septation protein A</fullName>
    </recommendedName>
</protein>
<reference evidence="2 3" key="1">
    <citation type="submission" date="2016-10" db="EMBL/GenBank/DDBJ databases">
        <authorList>
            <person name="de Groot N.N."/>
        </authorList>
    </citation>
    <scope>NUCLEOTIDE SEQUENCE [LARGE SCALE GENOMIC DNA]</scope>
    <source>
        <strain evidence="2 3">DSM 2784</strain>
    </source>
</reference>
<evidence type="ECO:0000313" key="2">
    <source>
        <dbReference type="EMBL" id="SCZ80022.1"/>
    </source>
</evidence>
<dbReference type="Pfam" id="PF11361">
    <property type="entry name" value="DUF3159"/>
    <property type="match status" value="1"/>
</dbReference>
<dbReference type="RefSeq" id="WP_092591174.1">
    <property type="nucleotide sequence ID" value="NZ_FMWL01000010.1"/>
</dbReference>
<dbReference type="EMBL" id="FMWL01000010">
    <property type="protein sequence ID" value="SCZ80022.1"/>
    <property type="molecule type" value="Genomic_DNA"/>
</dbReference>
<feature type="transmembrane region" description="Helical" evidence="1">
    <location>
        <begin position="99"/>
        <end position="122"/>
    </location>
</feature>